<feature type="non-terminal residue" evidence="1">
    <location>
        <position position="62"/>
    </location>
</feature>
<sequence length="62" mass="6740">MQCSPHRMLLCEWKTVAVPLRLQRPPVSHHAQQETVASVILAVIGKSNSILCSVHLGGGRVV</sequence>
<dbReference type="Proteomes" id="UP001066276">
    <property type="component" value="Chromosome 3_2"/>
</dbReference>
<keyword evidence="2" id="KW-1185">Reference proteome</keyword>
<dbReference type="AlphaFoldDB" id="A0AAV7U4Z6"/>
<name>A0AAV7U4Z6_PLEWA</name>
<protein>
    <submittedName>
        <fullName evidence="1">Uncharacterized protein</fullName>
    </submittedName>
</protein>
<accession>A0AAV7U4Z6</accession>
<proteinExistence type="predicted"/>
<dbReference type="EMBL" id="JANPWB010000006">
    <property type="protein sequence ID" value="KAJ1183159.1"/>
    <property type="molecule type" value="Genomic_DNA"/>
</dbReference>
<organism evidence="1 2">
    <name type="scientific">Pleurodeles waltl</name>
    <name type="common">Iberian ribbed newt</name>
    <dbReference type="NCBI Taxonomy" id="8319"/>
    <lineage>
        <taxon>Eukaryota</taxon>
        <taxon>Metazoa</taxon>
        <taxon>Chordata</taxon>
        <taxon>Craniata</taxon>
        <taxon>Vertebrata</taxon>
        <taxon>Euteleostomi</taxon>
        <taxon>Amphibia</taxon>
        <taxon>Batrachia</taxon>
        <taxon>Caudata</taxon>
        <taxon>Salamandroidea</taxon>
        <taxon>Salamandridae</taxon>
        <taxon>Pleurodelinae</taxon>
        <taxon>Pleurodeles</taxon>
    </lineage>
</organism>
<evidence type="ECO:0000313" key="1">
    <source>
        <dbReference type="EMBL" id="KAJ1183159.1"/>
    </source>
</evidence>
<gene>
    <name evidence="1" type="ORF">NDU88_008328</name>
</gene>
<evidence type="ECO:0000313" key="2">
    <source>
        <dbReference type="Proteomes" id="UP001066276"/>
    </source>
</evidence>
<reference evidence="1" key="1">
    <citation type="journal article" date="2022" name="bioRxiv">
        <title>Sequencing and chromosome-scale assembly of the giantPleurodeles waltlgenome.</title>
        <authorList>
            <person name="Brown T."/>
            <person name="Elewa A."/>
            <person name="Iarovenko S."/>
            <person name="Subramanian E."/>
            <person name="Araus A.J."/>
            <person name="Petzold A."/>
            <person name="Susuki M."/>
            <person name="Suzuki K.-i.T."/>
            <person name="Hayashi T."/>
            <person name="Toyoda A."/>
            <person name="Oliveira C."/>
            <person name="Osipova E."/>
            <person name="Leigh N.D."/>
            <person name="Simon A."/>
            <person name="Yun M.H."/>
        </authorList>
    </citation>
    <scope>NUCLEOTIDE SEQUENCE</scope>
    <source>
        <strain evidence="1">20211129_DDA</strain>
        <tissue evidence="1">Liver</tissue>
    </source>
</reference>
<comment type="caution">
    <text evidence="1">The sequence shown here is derived from an EMBL/GenBank/DDBJ whole genome shotgun (WGS) entry which is preliminary data.</text>
</comment>